<dbReference type="CDD" id="cd05403">
    <property type="entry name" value="NT_KNTase_like"/>
    <property type="match status" value="1"/>
</dbReference>
<proteinExistence type="inferred from homology"/>
<reference evidence="11" key="1">
    <citation type="submission" date="2006-10" db="EMBL/GenBank/DDBJ databases">
        <title>Complete sequence of Solibacter usitatus Ellin6076.</title>
        <authorList>
            <consortium name="US DOE Joint Genome Institute"/>
            <person name="Copeland A."/>
            <person name="Lucas S."/>
            <person name="Lapidus A."/>
            <person name="Barry K."/>
            <person name="Detter J.C."/>
            <person name="Glavina del Rio T."/>
            <person name="Hammon N."/>
            <person name="Israni S."/>
            <person name="Dalin E."/>
            <person name="Tice H."/>
            <person name="Pitluck S."/>
            <person name="Thompson L.S."/>
            <person name="Brettin T."/>
            <person name="Bruce D."/>
            <person name="Han C."/>
            <person name="Tapia R."/>
            <person name="Gilna P."/>
            <person name="Schmutz J."/>
            <person name="Larimer F."/>
            <person name="Land M."/>
            <person name="Hauser L."/>
            <person name="Kyrpides N."/>
            <person name="Mikhailova N."/>
            <person name="Janssen P.H."/>
            <person name="Kuske C.R."/>
            <person name="Richardson P."/>
        </authorList>
    </citation>
    <scope>NUCLEOTIDE SEQUENCE</scope>
    <source>
        <strain evidence="11">Ellin6076</strain>
    </source>
</reference>
<dbReference type="AlphaFoldDB" id="Q01YL8"/>
<dbReference type="EMBL" id="CP000473">
    <property type="protein sequence ID" value="ABJ85247.1"/>
    <property type="molecule type" value="Genomic_DNA"/>
</dbReference>
<keyword evidence="6" id="KW-0547">Nucleotide-binding</keyword>
<dbReference type="eggNOG" id="COG1669">
    <property type="taxonomic scope" value="Bacteria"/>
</dbReference>
<comment type="similarity">
    <text evidence="9">Belongs to the MntA antitoxin family.</text>
</comment>
<evidence type="ECO:0000256" key="6">
    <source>
        <dbReference type="ARBA" id="ARBA00022741"/>
    </source>
</evidence>
<dbReference type="HOGENOM" id="CLU_130257_10_1_0"/>
<dbReference type="STRING" id="234267.Acid_4285"/>
<evidence type="ECO:0000256" key="5">
    <source>
        <dbReference type="ARBA" id="ARBA00022723"/>
    </source>
</evidence>
<dbReference type="PANTHER" id="PTHR33571:SF14">
    <property type="entry name" value="PROTEIN ADENYLYLTRANSFERASE MJ0435-RELATED"/>
    <property type="match status" value="1"/>
</dbReference>
<keyword evidence="7" id="KW-0067">ATP-binding</keyword>
<evidence type="ECO:0000256" key="8">
    <source>
        <dbReference type="ARBA" id="ARBA00022842"/>
    </source>
</evidence>
<keyword evidence="5" id="KW-0479">Metal-binding</keyword>
<dbReference type="Pfam" id="PF01909">
    <property type="entry name" value="NTP_transf_2"/>
    <property type="match status" value="1"/>
</dbReference>
<dbReference type="Gene3D" id="3.30.460.10">
    <property type="entry name" value="Beta Polymerase, domain 2"/>
    <property type="match status" value="1"/>
</dbReference>
<dbReference type="SUPFAM" id="SSF81301">
    <property type="entry name" value="Nucleotidyltransferase"/>
    <property type="match status" value="1"/>
</dbReference>
<dbReference type="InterPro" id="IPR002934">
    <property type="entry name" value="Polymerase_NTP_transf_dom"/>
</dbReference>
<evidence type="ECO:0000259" key="10">
    <source>
        <dbReference type="Pfam" id="PF01909"/>
    </source>
</evidence>
<evidence type="ECO:0000256" key="7">
    <source>
        <dbReference type="ARBA" id="ARBA00022840"/>
    </source>
</evidence>
<evidence type="ECO:0000256" key="9">
    <source>
        <dbReference type="ARBA" id="ARBA00038276"/>
    </source>
</evidence>
<dbReference type="KEGG" id="sus:Acid_4285"/>
<sequence>MSVDLQSVLEILRAHESDLRRLGVAHAVVFGSVARGEVRAGGDIEVLIDLDEKRPVGIFEYARLKLYVNGLFNIPIEVVNRRTLRPLLEAGILHDTVHAF</sequence>
<dbReference type="InterPro" id="IPR043519">
    <property type="entry name" value="NT_sf"/>
</dbReference>
<organism evidence="11">
    <name type="scientific">Solibacter usitatus (strain Ellin6076)</name>
    <dbReference type="NCBI Taxonomy" id="234267"/>
    <lineage>
        <taxon>Bacteria</taxon>
        <taxon>Pseudomonadati</taxon>
        <taxon>Acidobacteriota</taxon>
        <taxon>Terriglobia</taxon>
        <taxon>Bryobacterales</taxon>
        <taxon>Solibacteraceae</taxon>
        <taxon>Candidatus Solibacter</taxon>
    </lineage>
</organism>
<keyword evidence="4" id="KW-0548">Nucleotidyltransferase</keyword>
<dbReference type="GO" id="GO:0016779">
    <property type="term" value="F:nucleotidyltransferase activity"/>
    <property type="evidence" value="ECO:0007669"/>
    <property type="project" value="UniProtKB-KW"/>
</dbReference>
<accession>Q01YL8</accession>
<gene>
    <name evidence="11" type="ordered locus">Acid_4285</name>
</gene>
<comment type="cofactor">
    <cofactor evidence="1">
        <name>Mg(2+)</name>
        <dbReference type="ChEBI" id="CHEBI:18420"/>
    </cofactor>
</comment>
<keyword evidence="8" id="KW-0460">Magnesium</keyword>
<dbReference type="PANTHER" id="PTHR33571">
    <property type="entry name" value="SSL8005 PROTEIN"/>
    <property type="match status" value="1"/>
</dbReference>
<evidence type="ECO:0000256" key="2">
    <source>
        <dbReference type="ARBA" id="ARBA00022649"/>
    </source>
</evidence>
<evidence type="ECO:0000256" key="1">
    <source>
        <dbReference type="ARBA" id="ARBA00001946"/>
    </source>
</evidence>
<keyword evidence="2" id="KW-1277">Toxin-antitoxin system</keyword>
<name>Q01YL8_SOLUE</name>
<feature type="domain" description="Polymerase nucleotidyl transferase" evidence="10">
    <location>
        <begin position="15"/>
        <end position="89"/>
    </location>
</feature>
<dbReference type="GO" id="GO:0005524">
    <property type="term" value="F:ATP binding"/>
    <property type="evidence" value="ECO:0007669"/>
    <property type="project" value="UniProtKB-KW"/>
</dbReference>
<evidence type="ECO:0000256" key="3">
    <source>
        <dbReference type="ARBA" id="ARBA00022679"/>
    </source>
</evidence>
<dbReference type="InParanoid" id="Q01YL8"/>
<dbReference type="InterPro" id="IPR052038">
    <property type="entry name" value="Type-VII_TA_antitoxin"/>
</dbReference>
<evidence type="ECO:0000313" key="11">
    <source>
        <dbReference type="EMBL" id="ABJ85247.1"/>
    </source>
</evidence>
<protein>
    <submittedName>
        <fullName evidence="11">DNA polymerase, beta domain protein region</fullName>
    </submittedName>
</protein>
<evidence type="ECO:0000256" key="4">
    <source>
        <dbReference type="ARBA" id="ARBA00022695"/>
    </source>
</evidence>
<dbReference type="GO" id="GO:0046872">
    <property type="term" value="F:metal ion binding"/>
    <property type="evidence" value="ECO:0007669"/>
    <property type="project" value="UniProtKB-KW"/>
</dbReference>
<keyword evidence="3" id="KW-0808">Transferase</keyword>
<dbReference type="OrthoDB" id="9809323at2"/>